<feature type="compositionally biased region" description="Basic and acidic residues" evidence="1">
    <location>
        <begin position="1"/>
        <end position="13"/>
    </location>
</feature>
<keyword evidence="3" id="KW-1185">Reference proteome</keyword>
<comment type="caution">
    <text evidence="2">The sequence shown here is derived from an EMBL/GenBank/DDBJ whole genome shotgun (WGS) entry which is preliminary data.</text>
</comment>
<evidence type="ECO:0000256" key="1">
    <source>
        <dbReference type="SAM" id="MobiDB-lite"/>
    </source>
</evidence>
<evidence type="ECO:0000313" key="2">
    <source>
        <dbReference type="EMBL" id="KAK6622309.1"/>
    </source>
</evidence>
<evidence type="ECO:0000313" key="3">
    <source>
        <dbReference type="Proteomes" id="UP001359485"/>
    </source>
</evidence>
<feature type="region of interest" description="Disordered" evidence="1">
    <location>
        <begin position="120"/>
        <end position="157"/>
    </location>
</feature>
<organism evidence="2 3">
    <name type="scientific">Polyplax serrata</name>
    <name type="common">Common mouse louse</name>
    <dbReference type="NCBI Taxonomy" id="468196"/>
    <lineage>
        <taxon>Eukaryota</taxon>
        <taxon>Metazoa</taxon>
        <taxon>Ecdysozoa</taxon>
        <taxon>Arthropoda</taxon>
        <taxon>Hexapoda</taxon>
        <taxon>Insecta</taxon>
        <taxon>Pterygota</taxon>
        <taxon>Neoptera</taxon>
        <taxon>Paraneoptera</taxon>
        <taxon>Psocodea</taxon>
        <taxon>Troctomorpha</taxon>
        <taxon>Phthiraptera</taxon>
        <taxon>Anoplura</taxon>
        <taxon>Polyplacidae</taxon>
        <taxon>Polyplax</taxon>
    </lineage>
</organism>
<feature type="compositionally biased region" description="Basic and acidic residues" evidence="1">
    <location>
        <begin position="70"/>
        <end position="80"/>
    </location>
</feature>
<feature type="compositionally biased region" description="Polar residues" evidence="1">
    <location>
        <begin position="36"/>
        <end position="45"/>
    </location>
</feature>
<gene>
    <name evidence="2" type="ORF">RUM44_002120</name>
</gene>
<dbReference type="EMBL" id="JAWJWF010000047">
    <property type="protein sequence ID" value="KAK6622309.1"/>
    <property type="molecule type" value="Genomic_DNA"/>
</dbReference>
<protein>
    <submittedName>
        <fullName evidence="2">Uncharacterized protein</fullName>
    </submittedName>
</protein>
<accession>A0ABR1AMB8</accession>
<proteinExistence type="predicted"/>
<feature type="region of interest" description="Disordered" evidence="1">
    <location>
        <begin position="1"/>
        <end position="80"/>
    </location>
</feature>
<feature type="compositionally biased region" description="Basic and acidic residues" evidence="1">
    <location>
        <begin position="134"/>
        <end position="157"/>
    </location>
</feature>
<dbReference type="Proteomes" id="UP001359485">
    <property type="component" value="Unassembled WGS sequence"/>
</dbReference>
<reference evidence="2 3" key="1">
    <citation type="submission" date="2023-09" db="EMBL/GenBank/DDBJ databases">
        <title>Genomes of two closely related lineages of the louse Polyplax serrata with different host specificities.</title>
        <authorList>
            <person name="Martinu J."/>
            <person name="Tarabai H."/>
            <person name="Stefka J."/>
            <person name="Hypsa V."/>
        </authorList>
    </citation>
    <scope>NUCLEOTIDE SEQUENCE [LARGE SCALE GENOMIC DNA]</scope>
    <source>
        <strain evidence="2">98ZLc_SE</strain>
    </source>
</reference>
<sequence>MRGRRTHEEEKNFLKKQTGRQKKFDTNSWKRRKAQTYRQKQSWINTKWEKNRGTTRLRKSRQVSFEEQQSETRRQKLRENESLKDYELRKDYKKLVIEIFGKQSKKMTERNVEMLLKSRDQQWRSRARGGPGAKVEKTQQKWMKEEWGGKQRKWREN</sequence>
<name>A0ABR1AMB8_POLSC</name>